<dbReference type="AlphaFoldDB" id="A0A7T8KF64"/>
<dbReference type="EMBL" id="CP045894">
    <property type="protein sequence ID" value="QQP54779.1"/>
    <property type="molecule type" value="Genomic_DNA"/>
</dbReference>
<keyword evidence="2" id="KW-1185">Reference proteome</keyword>
<protein>
    <submittedName>
        <fullName evidence="1">Uncharacterized protein</fullName>
    </submittedName>
</protein>
<proteinExistence type="predicted"/>
<name>A0A7T8KF64_CALRO</name>
<sequence>MSLCCEIGCRERLPLGISVEGNPPSSLYAAPVVKNPPRKAHKDPVTAELINTKCIEIYFACALMGGQECIGGQLENDLPEECEEMHDVVPASGHLFLAFFTFFIIVVS</sequence>
<evidence type="ECO:0000313" key="2">
    <source>
        <dbReference type="Proteomes" id="UP000595437"/>
    </source>
</evidence>
<gene>
    <name evidence="1" type="ORF">FKW44_007720</name>
</gene>
<evidence type="ECO:0000313" key="1">
    <source>
        <dbReference type="EMBL" id="QQP54779.1"/>
    </source>
</evidence>
<accession>A0A7T8KF64</accession>
<dbReference type="Proteomes" id="UP000595437">
    <property type="component" value="Chromosome 5"/>
</dbReference>
<organism evidence="1 2">
    <name type="scientific">Caligus rogercresseyi</name>
    <name type="common">Sea louse</name>
    <dbReference type="NCBI Taxonomy" id="217165"/>
    <lineage>
        <taxon>Eukaryota</taxon>
        <taxon>Metazoa</taxon>
        <taxon>Ecdysozoa</taxon>
        <taxon>Arthropoda</taxon>
        <taxon>Crustacea</taxon>
        <taxon>Multicrustacea</taxon>
        <taxon>Hexanauplia</taxon>
        <taxon>Copepoda</taxon>
        <taxon>Siphonostomatoida</taxon>
        <taxon>Caligidae</taxon>
        <taxon>Caligus</taxon>
    </lineage>
</organism>
<reference evidence="2" key="1">
    <citation type="submission" date="2021-01" db="EMBL/GenBank/DDBJ databases">
        <title>Caligus Genome Assembly.</title>
        <authorList>
            <person name="Gallardo-Escarate C."/>
        </authorList>
    </citation>
    <scope>NUCLEOTIDE SEQUENCE [LARGE SCALE GENOMIC DNA]</scope>
</reference>